<evidence type="ECO:0000256" key="2">
    <source>
        <dbReference type="ARBA" id="ARBA00022980"/>
    </source>
</evidence>
<evidence type="ECO:0000256" key="5">
    <source>
        <dbReference type="SAM" id="MobiDB-lite"/>
    </source>
</evidence>
<comment type="caution">
    <text evidence="6">The sequence shown here is derived from an EMBL/GenBank/DDBJ whole genome shotgun (WGS) entry which is preliminary data.</text>
</comment>
<dbReference type="GO" id="GO:1990904">
    <property type="term" value="C:ribonucleoprotein complex"/>
    <property type="evidence" value="ECO:0007669"/>
    <property type="project" value="UniProtKB-KW"/>
</dbReference>
<name>A0A0G1WRA4_9BACT</name>
<dbReference type="GO" id="GO:0006412">
    <property type="term" value="P:translation"/>
    <property type="evidence" value="ECO:0007669"/>
    <property type="project" value="UniProtKB-UniRule"/>
</dbReference>
<evidence type="ECO:0000256" key="3">
    <source>
        <dbReference type="ARBA" id="ARBA00023274"/>
    </source>
</evidence>
<feature type="compositionally biased region" description="Basic and acidic residues" evidence="5">
    <location>
        <begin position="13"/>
        <end position="37"/>
    </location>
</feature>
<comment type="function">
    <text evidence="4">One of the early assembly proteins it binds 23S rRNA. One of the proteins that surrounds the polypeptide exit tunnel on the outside of the ribosome. Forms the main docking site for trigger factor binding to the ribosome.</text>
</comment>
<dbReference type="AlphaFoldDB" id="A0A0G1WRA4"/>
<dbReference type="InterPro" id="IPR012677">
    <property type="entry name" value="Nucleotide-bd_a/b_plait_sf"/>
</dbReference>
<keyword evidence="3 4" id="KW-0687">Ribonucleoprotein</keyword>
<dbReference type="GO" id="GO:0005840">
    <property type="term" value="C:ribosome"/>
    <property type="evidence" value="ECO:0007669"/>
    <property type="project" value="UniProtKB-KW"/>
</dbReference>
<dbReference type="Gene3D" id="3.30.70.330">
    <property type="match status" value="1"/>
</dbReference>
<keyword evidence="2 4" id="KW-0689">Ribosomal protein</keyword>
<dbReference type="NCBIfam" id="NF004363">
    <property type="entry name" value="PRK05738.2-4"/>
    <property type="match status" value="1"/>
</dbReference>
<gene>
    <name evidence="4" type="primary">rplW</name>
    <name evidence="6" type="ORF">UY61_C0009G0011</name>
</gene>
<accession>A0A0G1WRA4</accession>
<dbReference type="SUPFAM" id="SSF54189">
    <property type="entry name" value="Ribosomal proteins S24e, L23 and L15e"/>
    <property type="match status" value="1"/>
</dbReference>
<protein>
    <recommendedName>
        <fullName evidence="4">Large ribosomal subunit protein uL23</fullName>
    </recommendedName>
</protein>
<keyword evidence="4" id="KW-0694">RNA-binding</keyword>
<organism evidence="6 7">
    <name type="scientific">Candidatus Adlerbacteria bacterium GW2011_GWC1_50_9</name>
    <dbReference type="NCBI Taxonomy" id="1618608"/>
    <lineage>
        <taxon>Bacteria</taxon>
        <taxon>Candidatus Adleribacteriota</taxon>
    </lineage>
</organism>
<evidence type="ECO:0000313" key="7">
    <source>
        <dbReference type="Proteomes" id="UP000034201"/>
    </source>
</evidence>
<proteinExistence type="inferred from homology"/>
<reference evidence="6 7" key="1">
    <citation type="journal article" date="2015" name="Nature">
        <title>rRNA introns, odd ribosomes, and small enigmatic genomes across a large radiation of phyla.</title>
        <authorList>
            <person name="Brown C.T."/>
            <person name="Hug L.A."/>
            <person name="Thomas B.C."/>
            <person name="Sharon I."/>
            <person name="Castelle C.J."/>
            <person name="Singh A."/>
            <person name="Wilkins M.J."/>
            <person name="Williams K.H."/>
            <person name="Banfield J.F."/>
        </authorList>
    </citation>
    <scope>NUCLEOTIDE SEQUENCE [LARGE SCALE GENOMIC DNA]</scope>
</reference>
<evidence type="ECO:0000256" key="4">
    <source>
        <dbReference type="HAMAP-Rule" id="MF_01369"/>
    </source>
</evidence>
<dbReference type="GO" id="GO:0019843">
    <property type="term" value="F:rRNA binding"/>
    <property type="evidence" value="ECO:0007669"/>
    <property type="project" value="UniProtKB-UniRule"/>
</dbReference>
<comment type="similarity">
    <text evidence="1 4">Belongs to the universal ribosomal protein uL23 family.</text>
</comment>
<feature type="region of interest" description="Disordered" evidence="5">
    <location>
        <begin position="1"/>
        <end position="37"/>
    </location>
</feature>
<dbReference type="Pfam" id="PF00276">
    <property type="entry name" value="Ribosomal_L23"/>
    <property type="match status" value="1"/>
</dbReference>
<comment type="subunit">
    <text evidence="4">Part of the 50S ribosomal subunit. Contacts protein L29, and trigger factor when it is bound to the ribosome.</text>
</comment>
<dbReference type="GO" id="GO:0003735">
    <property type="term" value="F:structural constituent of ribosome"/>
    <property type="evidence" value="ECO:0007669"/>
    <property type="project" value="InterPro"/>
</dbReference>
<sequence>MAFFNKFLKKRKTGETQENRKPVERKTDEATEKSERTAPVRFGAASLIKRAHVTEKTSAGGVGGKYTFVVSQSANKDEVARAVKARYGVTVRDVNILSMPGKMRRRGRQIGWRAGFKKAVVTLKEGETITMQ</sequence>
<dbReference type="HAMAP" id="MF_01369_B">
    <property type="entry name" value="Ribosomal_uL23_B"/>
    <property type="match status" value="1"/>
</dbReference>
<evidence type="ECO:0000256" key="1">
    <source>
        <dbReference type="ARBA" id="ARBA00006700"/>
    </source>
</evidence>
<dbReference type="Proteomes" id="UP000034201">
    <property type="component" value="Unassembled WGS sequence"/>
</dbReference>
<keyword evidence="4" id="KW-0699">rRNA-binding</keyword>
<dbReference type="InterPro" id="IPR013025">
    <property type="entry name" value="Ribosomal_uL23-like"/>
</dbReference>
<dbReference type="InterPro" id="IPR012678">
    <property type="entry name" value="Ribosomal_uL23/eL15/eS24_sf"/>
</dbReference>
<dbReference type="EMBL" id="LCQQ01000009">
    <property type="protein sequence ID" value="KKW21316.1"/>
    <property type="molecule type" value="Genomic_DNA"/>
</dbReference>
<evidence type="ECO:0000313" key="6">
    <source>
        <dbReference type="EMBL" id="KKW21316.1"/>
    </source>
</evidence>